<dbReference type="SUPFAM" id="SSF52047">
    <property type="entry name" value="RNI-like"/>
    <property type="match status" value="1"/>
</dbReference>
<dbReference type="Proteomes" id="UP000008983">
    <property type="component" value="Unassembled WGS sequence"/>
</dbReference>
<dbReference type="GeneID" id="14906716"/>
<organism evidence="1 2">
    <name type="scientific">Ichthyophthirius multifiliis</name>
    <name type="common">White spot disease agent</name>
    <name type="synonym">Ich</name>
    <dbReference type="NCBI Taxonomy" id="5932"/>
    <lineage>
        <taxon>Eukaryota</taxon>
        <taxon>Sar</taxon>
        <taxon>Alveolata</taxon>
        <taxon>Ciliophora</taxon>
        <taxon>Intramacronucleata</taxon>
        <taxon>Oligohymenophorea</taxon>
        <taxon>Hymenostomatida</taxon>
        <taxon>Ophryoglenina</taxon>
        <taxon>Ichthyophthirius</taxon>
    </lineage>
</organism>
<name>G0QW09_ICHMU</name>
<dbReference type="InterPro" id="IPR032675">
    <property type="entry name" value="LRR_dom_sf"/>
</dbReference>
<evidence type="ECO:0000313" key="1">
    <source>
        <dbReference type="EMBL" id="EGR30602.1"/>
    </source>
</evidence>
<dbReference type="Gene3D" id="3.80.10.10">
    <property type="entry name" value="Ribonuclease Inhibitor"/>
    <property type="match status" value="1"/>
</dbReference>
<evidence type="ECO:0000313" key="2">
    <source>
        <dbReference type="Proteomes" id="UP000008983"/>
    </source>
</evidence>
<dbReference type="AlphaFoldDB" id="G0QW09"/>
<dbReference type="eggNOG" id="ENOG502SP1I">
    <property type="taxonomic scope" value="Eukaryota"/>
</dbReference>
<reference evidence="1 2" key="1">
    <citation type="submission" date="2011-07" db="EMBL/GenBank/DDBJ databases">
        <authorList>
            <person name="Coyne R."/>
            <person name="Brami D."/>
            <person name="Johnson J."/>
            <person name="Hostetler J."/>
            <person name="Hannick L."/>
            <person name="Clark T."/>
            <person name="Cassidy-Hanley D."/>
            <person name="Inman J."/>
        </authorList>
    </citation>
    <scope>NUCLEOTIDE SEQUENCE [LARGE SCALE GENOMIC DNA]</scope>
    <source>
        <strain evidence="1 2">G5</strain>
    </source>
</reference>
<dbReference type="InParanoid" id="G0QW09"/>
<dbReference type="OrthoDB" id="310089at2759"/>
<sequence>MKRFLLENLKDYQKYLKQDLPILDQNGDEQTTNRICSILKQNIPVITGLSLNKIQKFTYISGENLGNAIKVNNTLRKLHLHQARLQTQGANRVIEGIKLNKLIQDYDFGQLTNTSLKYLVKYLSGEHNVRNLSFSEDISEIWTDQIRMMFLNVLRDNPYNKQLLSVDIYSERIEENQNFIAEISILCQNNRTAEITKKNNEYKSKELNTSHSEYYDGDNHVKNAFSFSVKSYMSNVIETLLDEGLYYLDKERANIIRDEKIFDINKEFVNKQILDDIFKADGSLLVLAKYMINKLNKINN</sequence>
<proteinExistence type="predicted"/>
<accession>G0QW09</accession>
<dbReference type="OMA" id="SHIGFQE"/>
<dbReference type="EMBL" id="GL983973">
    <property type="protein sequence ID" value="EGR30602.1"/>
    <property type="molecule type" value="Genomic_DNA"/>
</dbReference>
<gene>
    <name evidence="1" type="ORF">IMG5_128340</name>
</gene>
<keyword evidence="2" id="KW-1185">Reference proteome</keyword>
<dbReference type="RefSeq" id="XP_004032189.1">
    <property type="nucleotide sequence ID" value="XM_004032141.1"/>
</dbReference>
<protein>
    <submittedName>
        <fullName evidence="1">Uncharacterized protein</fullName>
    </submittedName>
</protein>